<protein>
    <recommendedName>
        <fullName evidence="4">Solute-binding protein family 3/N-terminal domain-containing protein</fullName>
    </recommendedName>
</protein>
<organism evidence="2 3">
    <name type="scientific">Desulfoluna limicola</name>
    <dbReference type="NCBI Taxonomy" id="2810562"/>
    <lineage>
        <taxon>Bacteria</taxon>
        <taxon>Pseudomonadati</taxon>
        <taxon>Thermodesulfobacteriota</taxon>
        <taxon>Desulfobacteria</taxon>
        <taxon>Desulfobacterales</taxon>
        <taxon>Desulfolunaceae</taxon>
        <taxon>Desulfoluna</taxon>
    </lineage>
</organism>
<dbReference type="Proteomes" id="UP001320148">
    <property type="component" value="Chromosome"/>
</dbReference>
<feature type="chain" id="PRO_5046925787" description="Solute-binding protein family 3/N-terminal domain-containing protein" evidence="1">
    <location>
        <begin position="22"/>
        <end position="252"/>
    </location>
</feature>
<dbReference type="Gene3D" id="3.40.190.10">
    <property type="entry name" value="Periplasmic binding protein-like II"/>
    <property type="match status" value="1"/>
</dbReference>
<evidence type="ECO:0000313" key="3">
    <source>
        <dbReference type="Proteomes" id="UP001320148"/>
    </source>
</evidence>
<sequence length="252" mass="28513">MKHLVFISWVFTLFFAQPLSAKSLTLSVDERDWVPFTFQKAGISTGMHIELVTHALQKLGYGVKIIPYPRKRAIHNAKSGIVDGMVSIAFHPALSSTLIFPKDAAFEKESAWRIMQVDHVLITPKTGFEYSGDLKTLPLPVRIPSGETISLNLKNAGLKVDEARSDLINVKKMNRDGDGSVVATSIMAERLNEDPEFADKIKIHATPISSQSYYLAFSRVSPLSYEEKQQIWDEIQKWRNDYVFMLQVYATY</sequence>
<reference evidence="2 3" key="1">
    <citation type="submission" date="2021-02" db="EMBL/GenBank/DDBJ databases">
        <title>Complete genome of Desulfoluna sp. strain ASN36.</title>
        <authorList>
            <person name="Takahashi A."/>
            <person name="Kojima H."/>
            <person name="Fukui M."/>
        </authorList>
    </citation>
    <scope>NUCLEOTIDE SEQUENCE [LARGE SCALE GENOMIC DNA]</scope>
    <source>
        <strain evidence="2 3">ASN36</strain>
    </source>
</reference>
<dbReference type="SUPFAM" id="SSF53850">
    <property type="entry name" value="Periplasmic binding protein-like II"/>
    <property type="match status" value="1"/>
</dbReference>
<dbReference type="RefSeq" id="WP_236888538.1">
    <property type="nucleotide sequence ID" value="NZ_AP024488.1"/>
</dbReference>
<evidence type="ECO:0000256" key="1">
    <source>
        <dbReference type="SAM" id="SignalP"/>
    </source>
</evidence>
<gene>
    <name evidence="2" type="ORF">DSLASN_27420</name>
</gene>
<proteinExistence type="predicted"/>
<evidence type="ECO:0000313" key="2">
    <source>
        <dbReference type="EMBL" id="BCS97110.1"/>
    </source>
</evidence>
<name>A0ABM7PHP8_9BACT</name>
<keyword evidence="3" id="KW-1185">Reference proteome</keyword>
<feature type="signal peptide" evidence="1">
    <location>
        <begin position="1"/>
        <end position="21"/>
    </location>
</feature>
<dbReference type="EMBL" id="AP024488">
    <property type="protein sequence ID" value="BCS97110.1"/>
    <property type="molecule type" value="Genomic_DNA"/>
</dbReference>
<evidence type="ECO:0008006" key="4">
    <source>
        <dbReference type="Google" id="ProtNLM"/>
    </source>
</evidence>
<keyword evidence="1" id="KW-0732">Signal</keyword>
<accession>A0ABM7PHP8</accession>